<feature type="transmembrane region" description="Helical" evidence="1">
    <location>
        <begin position="256"/>
        <end position="279"/>
    </location>
</feature>
<gene>
    <name evidence="2" type="ORF">JJB74_15690</name>
</gene>
<keyword evidence="1" id="KW-0812">Transmembrane</keyword>
<organism evidence="2 3">
    <name type="scientific">Noviherbaspirillum pedocola</name>
    <dbReference type="NCBI Taxonomy" id="2801341"/>
    <lineage>
        <taxon>Bacteria</taxon>
        <taxon>Pseudomonadati</taxon>
        <taxon>Pseudomonadota</taxon>
        <taxon>Betaproteobacteria</taxon>
        <taxon>Burkholderiales</taxon>
        <taxon>Oxalobacteraceae</taxon>
        <taxon>Noviherbaspirillum</taxon>
    </lineage>
</organism>
<keyword evidence="1" id="KW-1133">Transmembrane helix</keyword>
<evidence type="ECO:0000313" key="3">
    <source>
        <dbReference type="Proteomes" id="UP000622890"/>
    </source>
</evidence>
<feature type="transmembrane region" description="Helical" evidence="1">
    <location>
        <begin position="65"/>
        <end position="86"/>
    </location>
</feature>
<feature type="transmembrane region" description="Helical" evidence="1">
    <location>
        <begin position="224"/>
        <end position="244"/>
    </location>
</feature>
<evidence type="ECO:0008006" key="4">
    <source>
        <dbReference type="Google" id="ProtNLM"/>
    </source>
</evidence>
<evidence type="ECO:0000256" key="1">
    <source>
        <dbReference type="SAM" id="Phobius"/>
    </source>
</evidence>
<dbReference type="AlphaFoldDB" id="A0A934T085"/>
<evidence type="ECO:0000313" key="2">
    <source>
        <dbReference type="EMBL" id="MBK4736064.1"/>
    </source>
</evidence>
<proteinExistence type="predicted"/>
<feature type="transmembrane region" description="Helical" evidence="1">
    <location>
        <begin position="169"/>
        <end position="188"/>
    </location>
</feature>
<keyword evidence="1" id="KW-0472">Membrane</keyword>
<dbReference type="EMBL" id="JAEPBG010000006">
    <property type="protein sequence ID" value="MBK4736064.1"/>
    <property type="molecule type" value="Genomic_DNA"/>
</dbReference>
<sequence>MGAFLTRPQHAMSYDFNAADQVANEYPNPFRIENRFLLLADTIYFAGGIYSLFIARGFMQSHQDGYAASAAFAALTMLGASVKLSIQAFSQLRFIFGRNFPIGLAEQLEHNEQGTSDSATHLERQMRERALHFVEPRGPLAGLLYALMKPLIGAPPTIQYAAQRHFESLIGMVSVLLSLAVSYVLFSGQPHEGIVSWAYLPLTGLTLIKPFMRADENEPPKDSRLIMMRMAALAVFAVMGPAMLPRFVPALAIPPMWIAPVCLLLGSIGASGLFFAAVLSRIDSAPQTAVSCEQTTISMHCQPAQLWAAIDRDFQTTWERGIPNRSYSKVLPDAAASKGSFNGSVLEET</sequence>
<dbReference type="Proteomes" id="UP000622890">
    <property type="component" value="Unassembled WGS sequence"/>
</dbReference>
<feature type="transmembrane region" description="Helical" evidence="1">
    <location>
        <begin position="194"/>
        <end position="212"/>
    </location>
</feature>
<accession>A0A934T085</accession>
<feature type="transmembrane region" description="Helical" evidence="1">
    <location>
        <begin position="36"/>
        <end position="59"/>
    </location>
</feature>
<name>A0A934T085_9BURK</name>
<keyword evidence="3" id="KW-1185">Reference proteome</keyword>
<dbReference type="RefSeq" id="WP_200593121.1">
    <property type="nucleotide sequence ID" value="NZ_JAEPBG010000006.1"/>
</dbReference>
<comment type="caution">
    <text evidence="2">The sequence shown here is derived from an EMBL/GenBank/DDBJ whole genome shotgun (WGS) entry which is preliminary data.</text>
</comment>
<reference evidence="2" key="1">
    <citation type="submission" date="2021-01" db="EMBL/GenBank/DDBJ databases">
        <title>Genome sequence of strain Noviherbaspirillum sp. DKR-6.</title>
        <authorList>
            <person name="Chaudhary D.K."/>
        </authorList>
    </citation>
    <scope>NUCLEOTIDE SEQUENCE</scope>
    <source>
        <strain evidence="2">DKR-6</strain>
    </source>
</reference>
<protein>
    <recommendedName>
        <fullName evidence="4">Transmembrane protein</fullName>
    </recommendedName>
</protein>